<accession>A0ACC2M454</accession>
<keyword evidence="2" id="KW-1185">Reference proteome</keyword>
<name>A0ACC2M454_PERAE</name>
<gene>
    <name evidence="1" type="ORF">MRB53_016641</name>
</gene>
<sequence>MPGISPKVMCHKLNVDPKHKPVIQKARRTGIPQTKAVIEEVQKLLEAQAIKEVHYAEWLANTVVVKKKTGK</sequence>
<proteinExistence type="predicted"/>
<evidence type="ECO:0000313" key="2">
    <source>
        <dbReference type="Proteomes" id="UP001234297"/>
    </source>
</evidence>
<dbReference type="EMBL" id="CM056813">
    <property type="protein sequence ID" value="KAJ8639947.1"/>
    <property type="molecule type" value="Genomic_DNA"/>
</dbReference>
<comment type="caution">
    <text evidence="1">The sequence shown here is derived from an EMBL/GenBank/DDBJ whole genome shotgun (WGS) entry which is preliminary data.</text>
</comment>
<organism evidence="1 2">
    <name type="scientific">Persea americana</name>
    <name type="common">Avocado</name>
    <dbReference type="NCBI Taxonomy" id="3435"/>
    <lineage>
        <taxon>Eukaryota</taxon>
        <taxon>Viridiplantae</taxon>
        <taxon>Streptophyta</taxon>
        <taxon>Embryophyta</taxon>
        <taxon>Tracheophyta</taxon>
        <taxon>Spermatophyta</taxon>
        <taxon>Magnoliopsida</taxon>
        <taxon>Magnoliidae</taxon>
        <taxon>Laurales</taxon>
        <taxon>Lauraceae</taxon>
        <taxon>Persea</taxon>
    </lineage>
</organism>
<reference evidence="1 2" key="1">
    <citation type="journal article" date="2022" name="Hortic Res">
        <title>A haplotype resolved chromosomal level avocado genome allows analysis of novel avocado genes.</title>
        <authorList>
            <person name="Nath O."/>
            <person name="Fletcher S.J."/>
            <person name="Hayward A."/>
            <person name="Shaw L.M."/>
            <person name="Masouleh A.K."/>
            <person name="Furtado A."/>
            <person name="Henry R.J."/>
            <person name="Mitter N."/>
        </authorList>
    </citation>
    <scope>NUCLEOTIDE SEQUENCE [LARGE SCALE GENOMIC DNA]</scope>
    <source>
        <strain evidence="2">cv. Hass</strain>
    </source>
</reference>
<evidence type="ECO:0000313" key="1">
    <source>
        <dbReference type="EMBL" id="KAJ8639947.1"/>
    </source>
</evidence>
<dbReference type="Proteomes" id="UP001234297">
    <property type="component" value="Chromosome 5"/>
</dbReference>
<protein>
    <submittedName>
        <fullName evidence="1">Uncharacterized protein</fullName>
    </submittedName>
</protein>